<evidence type="ECO:0000256" key="1">
    <source>
        <dbReference type="ARBA" id="ARBA00022714"/>
    </source>
</evidence>
<dbReference type="InterPro" id="IPR001041">
    <property type="entry name" value="2Fe-2S_ferredoxin-type"/>
</dbReference>
<dbReference type="FunFam" id="3.10.20.30:FF:000020">
    <property type="entry name" value="Xanthine dehydrogenase iron-sulfur subunit"/>
    <property type="match status" value="1"/>
</dbReference>
<dbReference type="Pfam" id="PF00111">
    <property type="entry name" value="Fer2"/>
    <property type="match status" value="1"/>
</dbReference>
<dbReference type="Pfam" id="PF01799">
    <property type="entry name" value="Fer2_2"/>
    <property type="match status" value="1"/>
</dbReference>
<dbReference type="SUPFAM" id="SSF47741">
    <property type="entry name" value="CO dehydrogenase ISP C-domain like"/>
    <property type="match status" value="1"/>
</dbReference>
<keyword evidence="4" id="KW-0408">Iron</keyword>
<dbReference type="Gene3D" id="3.10.20.30">
    <property type="match status" value="1"/>
</dbReference>
<sequence>MAAISLNVNGKNFSLDIDPKMPLLWAIRDFVGLKGTKFGCGIAQCGACTVHLEGKPTRSCVLPVQAVIGKKITTIEGLGTEENLHPVQQAWIEEQVPQCGYCQSGQIMAASALLKEKANPTDADIDSAMRGHICRCGTYDRIRKAIKRAAKDTAKANVTGGK</sequence>
<proteinExistence type="predicted"/>
<keyword evidence="3" id="KW-0560">Oxidoreductase</keyword>
<gene>
    <name evidence="7" type="ORF">DVG78_22020</name>
</gene>
<dbReference type="InterPro" id="IPR036884">
    <property type="entry name" value="2Fe-2S-bd_dom_sf"/>
</dbReference>
<comment type="caution">
    <text evidence="7">The sequence shown here is derived from an EMBL/GenBank/DDBJ whole genome shotgun (WGS) entry which is preliminary data.</text>
</comment>
<accession>A0A369I8A9</accession>
<dbReference type="FunFam" id="1.10.150.120:FF:000003">
    <property type="entry name" value="Carbon monoxide dehydrogenase, small subunit"/>
    <property type="match status" value="1"/>
</dbReference>
<protein>
    <submittedName>
        <fullName evidence="7">(2Fe-2S)-binding protein</fullName>
    </submittedName>
</protein>
<dbReference type="SUPFAM" id="SSF54292">
    <property type="entry name" value="2Fe-2S ferredoxin-like"/>
    <property type="match status" value="1"/>
</dbReference>
<dbReference type="PANTHER" id="PTHR44379:SF2">
    <property type="entry name" value="BLR6218 PROTEIN"/>
    <property type="match status" value="1"/>
</dbReference>
<dbReference type="PROSITE" id="PS51085">
    <property type="entry name" value="2FE2S_FER_2"/>
    <property type="match status" value="1"/>
</dbReference>
<evidence type="ECO:0000256" key="5">
    <source>
        <dbReference type="ARBA" id="ARBA00023014"/>
    </source>
</evidence>
<reference evidence="7 8" key="1">
    <citation type="submission" date="2018-07" db="EMBL/GenBank/DDBJ databases">
        <title>Genome analysis of Runella aurantiaca.</title>
        <authorList>
            <person name="Yang X."/>
        </authorList>
    </citation>
    <scope>NUCLEOTIDE SEQUENCE [LARGE SCALE GENOMIC DNA]</scope>
    <source>
        <strain evidence="7 8">YX9</strain>
    </source>
</reference>
<evidence type="ECO:0000313" key="8">
    <source>
        <dbReference type="Proteomes" id="UP000253141"/>
    </source>
</evidence>
<dbReference type="OrthoDB" id="9796880at2"/>
<keyword evidence="8" id="KW-1185">Reference proteome</keyword>
<dbReference type="AlphaFoldDB" id="A0A369I8A9"/>
<feature type="domain" description="2Fe-2S ferredoxin-type" evidence="6">
    <location>
        <begin position="2"/>
        <end position="78"/>
    </location>
</feature>
<dbReference type="GO" id="GO:0051537">
    <property type="term" value="F:2 iron, 2 sulfur cluster binding"/>
    <property type="evidence" value="ECO:0007669"/>
    <property type="project" value="UniProtKB-KW"/>
</dbReference>
<evidence type="ECO:0000256" key="3">
    <source>
        <dbReference type="ARBA" id="ARBA00023002"/>
    </source>
</evidence>
<dbReference type="PROSITE" id="PS00197">
    <property type="entry name" value="2FE2S_FER_1"/>
    <property type="match status" value="1"/>
</dbReference>
<evidence type="ECO:0000256" key="4">
    <source>
        <dbReference type="ARBA" id="ARBA00023004"/>
    </source>
</evidence>
<dbReference type="InterPro" id="IPR051452">
    <property type="entry name" value="Diverse_Oxidoreductases"/>
</dbReference>
<dbReference type="GO" id="GO:0016491">
    <property type="term" value="F:oxidoreductase activity"/>
    <property type="evidence" value="ECO:0007669"/>
    <property type="project" value="UniProtKB-KW"/>
</dbReference>
<dbReference type="InterPro" id="IPR006058">
    <property type="entry name" value="2Fe2S_fd_BS"/>
</dbReference>
<dbReference type="InterPro" id="IPR012675">
    <property type="entry name" value="Beta-grasp_dom_sf"/>
</dbReference>
<keyword evidence="5" id="KW-0411">Iron-sulfur</keyword>
<evidence type="ECO:0000256" key="2">
    <source>
        <dbReference type="ARBA" id="ARBA00022723"/>
    </source>
</evidence>
<dbReference type="Proteomes" id="UP000253141">
    <property type="component" value="Unassembled WGS sequence"/>
</dbReference>
<evidence type="ECO:0000259" key="6">
    <source>
        <dbReference type="PROSITE" id="PS51085"/>
    </source>
</evidence>
<dbReference type="CDD" id="cd00207">
    <property type="entry name" value="fer2"/>
    <property type="match status" value="1"/>
</dbReference>
<dbReference type="PANTHER" id="PTHR44379">
    <property type="entry name" value="OXIDOREDUCTASE WITH IRON-SULFUR SUBUNIT"/>
    <property type="match status" value="1"/>
</dbReference>
<dbReference type="RefSeq" id="WP_114463190.1">
    <property type="nucleotide sequence ID" value="NZ_QPIW01000023.1"/>
</dbReference>
<dbReference type="InterPro" id="IPR036010">
    <property type="entry name" value="2Fe-2S_ferredoxin-like_sf"/>
</dbReference>
<evidence type="ECO:0000313" key="7">
    <source>
        <dbReference type="EMBL" id="RDB03763.1"/>
    </source>
</evidence>
<dbReference type="Gene3D" id="1.10.150.120">
    <property type="entry name" value="[2Fe-2S]-binding domain"/>
    <property type="match status" value="1"/>
</dbReference>
<keyword evidence="2" id="KW-0479">Metal-binding</keyword>
<dbReference type="GO" id="GO:0046872">
    <property type="term" value="F:metal ion binding"/>
    <property type="evidence" value="ECO:0007669"/>
    <property type="project" value="UniProtKB-KW"/>
</dbReference>
<organism evidence="7 8">
    <name type="scientific">Runella aurantiaca</name>
    <dbReference type="NCBI Taxonomy" id="2282308"/>
    <lineage>
        <taxon>Bacteria</taxon>
        <taxon>Pseudomonadati</taxon>
        <taxon>Bacteroidota</taxon>
        <taxon>Cytophagia</taxon>
        <taxon>Cytophagales</taxon>
        <taxon>Spirosomataceae</taxon>
        <taxon>Runella</taxon>
    </lineage>
</organism>
<name>A0A369I8A9_9BACT</name>
<dbReference type="InterPro" id="IPR002888">
    <property type="entry name" value="2Fe-2S-bd"/>
</dbReference>
<keyword evidence="1" id="KW-0001">2Fe-2S</keyword>
<dbReference type="EMBL" id="QPIW01000023">
    <property type="protein sequence ID" value="RDB03763.1"/>
    <property type="molecule type" value="Genomic_DNA"/>
</dbReference>